<proteinExistence type="inferred from homology"/>
<comment type="similarity">
    <text evidence="2">Belongs to the MscS (TC 1.A.23) family.</text>
</comment>
<dbReference type="GO" id="GO:0008381">
    <property type="term" value="F:mechanosensitive monoatomic ion channel activity"/>
    <property type="evidence" value="ECO:0007669"/>
    <property type="project" value="TreeGrafter"/>
</dbReference>
<evidence type="ECO:0000313" key="5">
    <source>
        <dbReference type="Proteomes" id="UP001237642"/>
    </source>
</evidence>
<evidence type="ECO:0000256" key="1">
    <source>
        <dbReference type="ARBA" id="ARBA00004141"/>
    </source>
</evidence>
<dbReference type="EMBL" id="JAUIZM010000017">
    <property type="protein sequence ID" value="KAK1352488.1"/>
    <property type="molecule type" value="Genomic_DNA"/>
</dbReference>
<dbReference type="AlphaFoldDB" id="A0AAD8LXX6"/>
<dbReference type="InterPro" id="IPR016688">
    <property type="entry name" value="MscS-like_plants/fungi"/>
</dbReference>
<name>A0AAD8LXX6_9APIA</name>
<dbReference type="GO" id="GO:0005886">
    <property type="term" value="C:plasma membrane"/>
    <property type="evidence" value="ECO:0007669"/>
    <property type="project" value="TreeGrafter"/>
</dbReference>
<dbReference type="PANTHER" id="PTHR31618">
    <property type="entry name" value="MECHANOSENSITIVE ION CHANNEL PROTEIN 5"/>
    <property type="match status" value="1"/>
</dbReference>
<protein>
    <submittedName>
        <fullName evidence="4">Uncharacterized protein</fullName>
    </submittedName>
</protein>
<keyword evidence="5" id="KW-1185">Reference proteome</keyword>
<dbReference type="PANTHER" id="PTHR31618:SF7">
    <property type="entry name" value="MECHANOSENSITIVE ION CHANNEL PROTEIN"/>
    <property type="match status" value="1"/>
</dbReference>
<gene>
    <name evidence="4" type="ORF">POM88_053427</name>
</gene>
<sequence>MCAFKIFIQVCLDTDLKLVSTFKGTCNRVPLLKLVSTFKTDKAFYFVFALKSIVEYFFCSCSILLSWFLLIKPDVDILVIRSVTSALASFVIATGMWILNIVIMKILDCRYRDKNFFRSIQDLISHEYILQTLLGLTRGAKVSNINSTRDQLKWIKGAFANMFLVSTGLHTISSALYNSNFDDEHQLEHVLSTIFKILAIKEIRNIQETDLLRVMKEEDIANVFRVFEGAFATKSICEASLRKWLVKVFNKRKLVVCLLNNTTNATE</sequence>
<evidence type="ECO:0000313" key="4">
    <source>
        <dbReference type="EMBL" id="KAK1352488.1"/>
    </source>
</evidence>
<comment type="caution">
    <text evidence="4">The sequence shown here is derived from an EMBL/GenBank/DDBJ whole genome shotgun (WGS) entry which is preliminary data.</text>
</comment>
<dbReference type="Proteomes" id="UP001237642">
    <property type="component" value="Unassembled WGS sequence"/>
</dbReference>
<keyword evidence="3" id="KW-1133">Transmembrane helix</keyword>
<feature type="transmembrane region" description="Helical" evidence="3">
    <location>
        <begin position="83"/>
        <end position="107"/>
    </location>
</feature>
<feature type="transmembrane region" description="Helical" evidence="3">
    <location>
        <begin position="43"/>
        <end position="71"/>
    </location>
</feature>
<dbReference type="GO" id="GO:0050982">
    <property type="term" value="P:detection of mechanical stimulus"/>
    <property type="evidence" value="ECO:0007669"/>
    <property type="project" value="TreeGrafter"/>
</dbReference>
<reference evidence="4" key="1">
    <citation type="submission" date="2023-02" db="EMBL/GenBank/DDBJ databases">
        <title>Genome of toxic invasive species Heracleum sosnowskyi carries increased number of genes despite the absence of recent whole-genome duplications.</title>
        <authorList>
            <person name="Schelkunov M."/>
            <person name="Shtratnikova V."/>
            <person name="Makarenko M."/>
            <person name="Klepikova A."/>
            <person name="Omelchenko D."/>
            <person name="Novikova G."/>
            <person name="Obukhova E."/>
            <person name="Bogdanov V."/>
            <person name="Penin A."/>
            <person name="Logacheva M."/>
        </authorList>
    </citation>
    <scope>NUCLEOTIDE SEQUENCE</scope>
    <source>
        <strain evidence="4">Hsosn_3</strain>
        <tissue evidence="4">Leaf</tissue>
    </source>
</reference>
<evidence type="ECO:0000256" key="3">
    <source>
        <dbReference type="SAM" id="Phobius"/>
    </source>
</evidence>
<evidence type="ECO:0000256" key="2">
    <source>
        <dbReference type="ARBA" id="ARBA00008017"/>
    </source>
</evidence>
<comment type="subcellular location">
    <subcellularLocation>
        <location evidence="1">Membrane</location>
        <topology evidence="1">Multi-pass membrane protein</topology>
    </subcellularLocation>
</comment>
<keyword evidence="3" id="KW-0812">Transmembrane</keyword>
<accession>A0AAD8LXX6</accession>
<keyword evidence="3" id="KW-0472">Membrane</keyword>
<dbReference type="GO" id="GO:0006820">
    <property type="term" value="P:monoatomic anion transport"/>
    <property type="evidence" value="ECO:0007669"/>
    <property type="project" value="TreeGrafter"/>
</dbReference>
<reference evidence="4" key="2">
    <citation type="submission" date="2023-05" db="EMBL/GenBank/DDBJ databases">
        <authorList>
            <person name="Schelkunov M.I."/>
        </authorList>
    </citation>
    <scope>NUCLEOTIDE SEQUENCE</scope>
    <source>
        <strain evidence="4">Hsosn_3</strain>
        <tissue evidence="4">Leaf</tissue>
    </source>
</reference>
<organism evidence="4 5">
    <name type="scientific">Heracleum sosnowskyi</name>
    <dbReference type="NCBI Taxonomy" id="360622"/>
    <lineage>
        <taxon>Eukaryota</taxon>
        <taxon>Viridiplantae</taxon>
        <taxon>Streptophyta</taxon>
        <taxon>Embryophyta</taxon>
        <taxon>Tracheophyta</taxon>
        <taxon>Spermatophyta</taxon>
        <taxon>Magnoliopsida</taxon>
        <taxon>eudicotyledons</taxon>
        <taxon>Gunneridae</taxon>
        <taxon>Pentapetalae</taxon>
        <taxon>asterids</taxon>
        <taxon>campanulids</taxon>
        <taxon>Apiales</taxon>
        <taxon>Apiaceae</taxon>
        <taxon>Apioideae</taxon>
        <taxon>apioid superclade</taxon>
        <taxon>Tordylieae</taxon>
        <taxon>Tordyliinae</taxon>
        <taxon>Heracleum</taxon>
    </lineage>
</organism>